<keyword evidence="1" id="KW-0472">Membrane</keyword>
<dbReference type="EMBL" id="LGUE01000004">
    <property type="protein sequence ID" value="KON85133.1"/>
    <property type="molecule type" value="Genomic_DNA"/>
</dbReference>
<proteinExistence type="predicted"/>
<keyword evidence="1" id="KW-1133">Transmembrane helix</keyword>
<accession>A0A0M0G5T9</accession>
<feature type="transmembrane region" description="Helical" evidence="1">
    <location>
        <begin position="45"/>
        <end position="64"/>
    </location>
</feature>
<name>A0A0M0G5T9_9BACI</name>
<keyword evidence="3" id="KW-1185">Reference proteome</keyword>
<feature type="transmembrane region" description="Helical" evidence="1">
    <location>
        <begin position="20"/>
        <end position="39"/>
    </location>
</feature>
<evidence type="ECO:0000256" key="1">
    <source>
        <dbReference type="SAM" id="Phobius"/>
    </source>
</evidence>
<dbReference type="PATRIC" id="fig|189381.12.peg.2929"/>
<sequence>MWLNGGIQNWKGWVYMFKRWIGITLVLIGAIGLVVNVSFFKGSEYYDIIRVISVILFLGGGLFIPEYLRTDKK</sequence>
<organism evidence="2 3">
    <name type="scientific">Rossellomorea marisflavi</name>
    <dbReference type="NCBI Taxonomy" id="189381"/>
    <lineage>
        <taxon>Bacteria</taxon>
        <taxon>Bacillati</taxon>
        <taxon>Bacillota</taxon>
        <taxon>Bacilli</taxon>
        <taxon>Bacillales</taxon>
        <taxon>Bacillaceae</taxon>
        <taxon>Rossellomorea</taxon>
    </lineage>
</organism>
<keyword evidence="1" id="KW-0812">Transmembrane</keyword>
<dbReference type="STRING" id="189381.GCA_900166615_01064"/>
<protein>
    <submittedName>
        <fullName evidence="2">Uncharacterized protein</fullName>
    </submittedName>
</protein>
<comment type="caution">
    <text evidence="2">The sequence shown here is derived from an EMBL/GenBank/DDBJ whole genome shotgun (WGS) entry which is preliminary data.</text>
</comment>
<evidence type="ECO:0000313" key="2">
    <source>
        <dbReference type="EMBL" id="KON85133.1"/>
    </source>
</evidence>
<dbReference type="Proteomes" id="UP000037405">
    <property type="component" value="Unassembled WGS sequence"/>
</dbReference>
<reference evidence="3" key="1">
    <citation type="submission" date="2015-07" db="EMBL/GenBank/DDBJ databases">
        <title>Fjat-14235 jcm11544.</title>
        <authorList>
            <person name="Liu B."/>
            <person name="Wang J."/>
            <person name="Zhu Y."/>
            <person name="Liu G."/>
            <person name="Chen Q."/>
            <person name="Chen Z."/>
            <person name="Lan J."/>
            <person name="Che J."/>
            <person name="Ge C."/>
            <person name="Shi H."/>
            <person name="Pan Z."/>
            <person name="Liu X."/>
        </authorList>
    </citation>
    <scope>NUCLEOTIDE SEQUENCE [LARGE SCALE GENOMIC DNA]</scope>
    <source>
        <strain evidence="3">JCM 11544</strain>
    </source>
</reference>
<evidence type="ECO:0000313" key="3">
    <source>
        <dbReference type="Proteomes" id="UP000037405"/>
    </source>
</evidence>
<gene>
    <name evidence="2" type="ORF">AF331_14260</name>
</gene>
<dbReference type="AlphaFoldDB" id="A0A0M0G5T9"/>